<dbReference type="EMBL" id="SDMP01000021">
    <property type="protein sequence ID" value="RYQ81387.1"/>
    <property type="molecule type" value="Genomic_DNA"/>
</dbReference>
<keyword evidence="2" id="KW-1185">Reference proteome</keyword>
<gene>
    <name evidence="1" type="ORF">Ahy_Scaffold1g107328</name>
</gene>
<evidence type="ECO:0000313" key="2">
    <source>
        <dbReference type="Proteomes" id="UP000289738"/>
    </source>
</evidence>
<name>A0A444WVA1_ARAHY</name>
<dbReference type="AlphaFoldDB" id="A0A444WVA1"/>
<organism evidence="1 2">
    <name type="scientific">Arachis hypogaea</name>
    <name type="common">Peanut</name>
    <dbReference type="NCBI Taxonomy" id="3818"/>
    <lineage>
        <taxon>Eukaryota</taxon>
        <taxon>Viridiplantae</taxon>
        <taxon>Streptophyta</taxon>
        <taxon>Embryophyta</taxon>
        <taxon>Tracheophyta</taxon>
        <taxon>Spermatophyta</taxon>
        <taxon>Magnoliopsida</taxon>
        <taxon>eudicotyledons</taxon>
        <taxon>Gunneridae</taxon>
        <taxon>Pentapetalae</taxon>
        <taxon>rosids</taxon>
        <taxon>fabids</taxon>
        <taxon>Fabales</taxon>
        <taxon>Fabaceae</taxon>
        <taxon>Papilionoideae</taxon>
        <taxon>50 kb inversion clade</taxon>
        <taxon>dalbergioids sensu lato</taxon>
        <taxon>Dalbergieae</taxon>
        <taxon>Pterocarpus clade</taxon>
        <taxon>Arachis</taxon>
    </lineage>
</organism>
<protein>
    <submittedName>
        <fullName evidence="1">Uncharacterized protein</fullName>
    </submittedName>
</protein>
<evidence type="ECO:0000313" key="1">
    <source>
        <dbReference type="EMBL" id="RYQ81387.1"/>
    </source>
</evidence>
<reference evidence="1 2" key="1">
    <citation type="submission" date="2019-01" db="EMBL/GenBank/DDBJ databases">
        <title>Sequencing of cultivated peanut Arachis hypogaea provides insights into genome evolution and oil improvement.</title>
        <authorList>
            <person name="Chen X."/>
        </authorList>
    </citation>
    <scope>NUCLEOTIDE SEQUENCE [LARGE SCALE GENOMIC DNA]</scope>
    <source>
        <strain evidence="2">cv. Fuhuasheng</strain>
        <tissue evidence="1">Leaves</tissue>
    </source>
</reference>
<comment type="caution">
    <text evidence="1">The sequence shown here is derived from an EMBL/GenBank/DDBJ whole genome shotgun (WGS) entry which is preliminary data.</text>
</comment>
<accession>A0A444WVA1</accession>
<sequence>MPKFKTRPHTLDLLRTRGIRHIEMAASRETASFSLNWVPVQISAVRFPSGSAVCFRFTSERFLYMNRIISLTLCDEALMRTAPLNGEYSIKFIHLRSKE</sequence>
<dbReference type="Proteomes" id="UP000289738">
    <property type="component" value="Unassembled WGS sequence"/>
</dbReference>
<proteinExistence type="predicted"/>